<feature type="coiled-coil region" evidence="1">
    <location>
        <begin position="78"/>
        <end position="133"/>
    </location>
</feature>
<evidence type="ECO:0000256" key="1">
    <source>
        <dbReference type="SAM" id="Coils"/>
    </source>
</evidence>
<organism evidence="3">
    <name type="scientific">Archaeoglobus fulgidus</name>
    <dbReference type="NCBI Taxonomy" id="2234"/>
    <lineage>
        <taxon>Archaea</taxon>
        <taxon>Methanobacteriati</taxon>
        <taxon>Methanobacteriota</taxon>
        <taxon>Archaeoglobi</taxon>
        <taxon>Archaeoglobales</taxon>
        <taxon>Archaeoglobaceae</taxon>
        <taxon>Archaeoglobus</taxon>
    </lineage>
</organism>
<dbReference type="PANTHER" id="PTHR34293">
    <property type="entry name" value="HTH-TYPE TRANSCRIPTIONAL REGULATOR TRMBL2"/>
    <property type="match status" value="1"/>
</dbReference>
<dbReference type="InterPro" id="IPR051797">
    <property type="entry name" value="TrmB-like"/>
</dbReference>
<protein>
    <submittedName>
        <fullName evidence="3">TrmB family transcriptional regulator</fullName>
    </submittedName>
</protein>
<feature type="domain" description="Transcription regulator TrmB N-terminal" evidence="2">
    <location>
        <begin position="5"/>
        <end position="71"/>
    </location>
</feature>
<accession>A0A7J2TL29</accession>
<gene>
    <name evidence="3" type="ORF">ENP88_06985</name>
</gene>
<sequence>MIEVLKSFGFTEYEAKALITLISKGVLTAREIAEFSGIPRTSVYDVMASLKAKGFVEEIGKPVRFRAIPVEEMISILSRKTRENLEILREEISKLKNSEQVELIKLYRGKAVFEKLQELVENAKEEVVVLISHLKPEIKEILSKVKCRLILISSEVEGIKGEAYELKERISKEKDFVHGLILIDSNKTFALFANQTTIGIVGEGEGLVQFSKMIIEPLLKELRKDKKT</sequence>
<proteinExistence type="predicted"/>
<dbReference type="PANTHER" id="PTHR34293:SF1">
    <property type="entry name" value="HTH-TYPE TRANSCRIPTIONAL REGULATOR TRMBL2"/>
    <property type="match status" value="1"/>
</dbReference>
<dbReference type="AlphaFoldDB" id="A0A7J2TL29"/>
<dbReference type="InterPro" id="IPR002831">
    <property type="entry name" value="Tscrpt_reg_TrmB_N"/>
</dbReference>
<evidence type="ECO:0000313" key="3">
    <source>
        <dbReference type="EMBL" id="HEH35864.1"/>
    </source>
</evidence>
<comment type="caution">
    <text evidence="3">The sequence shown here is derived from an EMBL/GenBank/DDBJ whole genome shotgun (WGS) entry which is preliminary data.</text>
</comment>
<name>A0A7J2TL29_ARCFL</name>
<keyword evidence="1" id="KW-0175">Coiled coil</keyword>
<dbReference type="Gene3D" id="1.10.10.10">
    <property type="entry name" value="Winged helix-like DNA-binding domain superfamily/Winged helix DNA-binding domain"/>
    <property type="match status" value="1"/>
</dbReference>
<dbReference type="InterPro" id="IPR036390">
    <property type="entry name" value="WH_DNA-bd_sf"/>
</dbReference>
<dbReference type="SUPFAM" id="SSF46785">
    <property type="entry name" value="Winged helix' DNA-binding domain"/>
    <property type="match status" value="1"/>
</dbReference>
<dbReference type="InterPro" id="IPR036388">
    <property type="entry name" value="WH-like_DNA-bd_sf"/>
</dbReference>
<reference evidence="3" key="1">
    <citation type="journal article" date="2020" name="mSystems">
        <title>Genome- and Community-Level Interaction Insights into Carbon Utilization and Element Cycling Functions of Hydrothermarchaeota in Hydrothermal Sediment.</title>
        <authorList>
            <person name="Zhou Z."/>
            <person name="Liu Y."/>
            <person name="Xu W."/>
            <person name="Pan J."/>
            <person name="Luo Z.H."/>
            <person name="Li M."/>
        </authorList>
    </citation>
    <scope>NUCLEOTIDE SEQUENCE [LARGE SCALE GENOMIC DNA]</scope>
    <source>
        <strain evidence="3">SpSt-26</strain>
    </source>
</reference>
<dbReference type="Pfam" id="PF01978">
    <property type="entry name" value="TrmB"/>
    <property type="match status" value="1"/>
</dbReference>
<dbReference type="EMBL" id="DSLA01000109">
    <property type="protein sequence ID" value="HEH35864.1"/>
    <property type="molecule type" value="Genomic_DNA"/>
</dbReference>
<evidence type="ECO:0000259" key="2">
    <source>
        <dbReference type="Pfam" id="PF01978"/>
    </source>
</evidence>